<evidence type="ECO:0000313" key="3">
    <source>
        <dbReference type="Proteomes" id="UP001281761"/>
    </source>
</evidence>
<protein>
    <submittedName>
        <fullName evidence="2">Uncharacterized protein</fullName>
    </submittedName>
</protein>
<evidence type="ECO:0000256" key="1">
    <source>
        <dbReference type="SAM" id="MobiDB-lite"/>
    </source>
</evidence>
<reference evidence="2 3" key="1">
    <citation type="journal article" date="2022" name="bioRxiv">
        <title>Genomics of Preaxostyla Flagellates Illuminates Evolutionary Transitions and the Path Towards Mitochondrial Loss.</title>
        <authorList>
            <person name="Novak L.V.F."/>
            <person name="Treitli S.C."/>
            <person name="Pyrih J."/>
            <person name="Halakuc P."/>
            <person name="Pipaliya S.V."/>
            <person name="Vacek V."/>
            <person name="Brzon O."/>
            <person name="Soukal P."/>
            <person name="Eme L."/>
            <person name="Dacks J.B."/>
            <person name="Karnkowska A."/>
            <person name="Elias M."/>
            <person name="Hampl V."/>
        </authorList>
    </citation>
    <scope>NUCLEOTIDE SEQUENCE [LARGE SCALE GENOMIC DNA]</scope>
    <source>
        <strain evidence="2">NAU3</strain>
        <tissue evidence="2">Gut</tissue>
    </source>
</reference>
<feature type="region of interest" description="Disordered" evidence="1">
    <location>
        <begin position="72"/>
        <end position="91"/>
    </location>
</feature>
<proteinExistence type="predicted"/>
<name>A0ABQ9XLZ5_9EUKA</name>
<gene>
    <name evidence="2" type="ORF">BLNAU_13898</name>
</gene>
<organism evidence="2 3">
    <name type="scientific">Blattamonas nauphoetae</name>
    <dbReference type="NCBI Taxonomy" id="2049346"/>
    <lineage>
        <taxon>Eukaryota</taxon>
        <taxon>Metamonada</taxon>
        <taxon>Preaxostyla</taxon>
        <taxon>Oxymonadida</taxon>
        <taxon>Blattamonas</taxon>
    </lineage>
</organism>
<dbReference type="Proteomes" id="UP001281761">
    <property type="component" value="Unassembled WGS sequence"/>
</dbReference>
<accession>A0ABQ9XLZ5</accession>
<dbReference type="EMBL" id="JARBJD010000123">
    <property type="protein sequence ID" value="KAK2951160.1"/>
    <property type="molecule type" value="Genomic_DNA"/>
</dbReference>
<keyword evidence="3" id="KW-1185">Reference proteome</keyword>
<evidence type="ECO:0000313" key="2">
    <source>
        <dbReference type="EMBL" id="KAK2951160.1"/>
    </source>
</evidence>
<comment type="caution">
    <text evidence="2">The sequence shown here is derived from an EMBL/GenBank/DDBJ whole genome shotgun (WGS) entry which is preliminary data.</text>
</comment>
<sequence>MLQIGREYRPLVEINKSEQNNPKLPHARSCSTTYSNLLTSLDLKVDAIQHKPRVSPSFTQIRGLSSVNFATPTSAEQRREDSFNNLHTTTPPVDSANVLSHPLKHMSPSEISASLSIACTSSLLFNRLCCVKHGLRFIPRVVNLSADSPDAATDQVRMPWGRGSQTCQQLDIADLGTFKASKRLLFGHGPECNELNQHNPSINFSSKIFTLFVSATGDDNRNCHTAEIANKSISRAEEAVSSLFGYTINVHVSAQLKKKANVTDLTVSGFNFLDPLFSITNASIIAFQGSKIDRVQPTQKA</sequence>